<comment type="caution">
    <text evidence="2">The sequence shown here is derived from an EMBL/GenBank/DDBJ whole genome shotgun (WGS) entry which is preliminary data.</text>
</comment>
<evidence type="ECO:0000313" key="3">
    <source>
        <dbReference type="Proteomes" id="UP000596977"/>
    </source>
</evidence>
<dbReference type="Proteomes" id="UP000596977">
    <property type="component" value="Unassembled WGS sequence"/>
</dbReference>
<proteinExistence type="predicted"/>
<dbReference type="EMBL" id="BMKB01000009">
    <property type="protein sequence ID" value="GGA62980.1"/>
    <property type="molecule type" value="Genomic_DNA"/>
</dbReference>
<protein>
    <submittedName>
        <fullName evidence="2">Uncharacterized protein</fullName>
    </submittedName>
</protein>
<name>A0A916RPZ8_9HYPH</name>
<feature type="transmembrane region" description="Helical" evidence="1">
    <location>
        <begin position="157"/>
        <end position="179"/>
    </location>
</feature>
<dbReference type="RefSeq" id="WP_127071292.1">
    <property type="nucleotide sequence ID" value="NZ_BMKB01000009.1"/>
</dbReference>
<accession>A0A916RPZ8</accession>
<gene>
    <name evidence="2" type="ORF">GCM10011499_36670</name>
</gene>
<organism evidence="2 3">
    <name type="scientific">Pelagibacterium lentulum</name>
    <dbReference type="NCBI Taxonomy" id="2029865"/>
    <lineage>
        <taxon>Bacteria</taxon>
        <taxon>Pseudomonadati</taxon>
        <taxon>Pseudomonadota</taxon>
        <taxon>Alphaproteobacteria</taxon>
        <taxon>Hyphomicrobiales</taxon>
        <taxon>Devosiaceae</taxon>
        <taxon>Pelagibacterium</taxon>
    </lineage>
</organism>
<feature type="transmembrane region" description="Helical" evidence="1">
    <location>
        <begin position="191"/>
        <end position="210"/>
    </location>
</feature>
<keyword evidence="3" id="KW-1185">Reference proteome</keyword>
<dbReference type="AlphaFoldDB" id="A0A916RPZ8"/>
<sequence>MRAMVALIKREYLEHRAAFVIGPAILLSLALLAALYATFSAHARWSISAAQQNVLKFYETIFGITSYGWVLYLMIMLVFYYSNAFSADRRNNSMLFWKSMPQTDLKILFSKVLAGLTIFPAAILLAIGLTGIIAYLPALTAGNVLPGFAPPSVGQTFGAWSQIMLIAIVYIGIGLLWYLPFLAWVGLLSTIVGRWAIPLSALIPLIIGFFEFMLTGGEGPEGGYVLSFLSDRLHMDVQRIDFETAWMLGEPLSAMPIIANMVQATDWISLIGGIAVATILIVVASEYRRRFVLT</sequence>
<feature type="transmembrane region" description="Helical" evidence="1">
    <location>
        <begin position="67"/>
        <end position="87"/>
    </location>
</feature>
<dbReference type="OrthoDB" id="118685at2"/>
<keyword evidence="1" id="KW-1133">Transmembrane helix</keyword>
<feature type="transmembrane region" description="Helical" evidence="1">
    <location>
        <begin position="267"/>
        <end position="287"/>
    </location>
</feature>
<keyword evidence="1" id="KW-0472">Membrane</keyword>
<evidence type="ECO:0000256" key="1">
    <source>
        <dbReference type="SAM" id="Phobius"/>
    </source>
</evidence>
<evidence type="ECO:0000313" key="2">
    <source>
        <dbReference type="EMBL" id="GGA62980.1"/>
    </source>
</evidence>
<reference evidence="2 3" key="1">
    <citation type="journal article" date="2014" name="Int. J. Syst. Evol. Microbiol.">
        <title>Complete genome sequence of Corynebacterium casei LMG S-19264T (=DSM 44701T), isolated from a smear-ripened cheese.</title>
        <authorList>
            <consortium name="US DOE Joint Genome Institute (JGI-PGF)"/>
            <person name="Walter F."/>
            <person name="Albersmeier A."/>
            <person name="Kalinowski J."/>
            <person name="Ruckert C."/>
        </authorList>
    </citation>
    <scope>NUCLEOTIDE SEQUENCE [LARGE SCALE GENOMIC DNA]</scope>
    <source>
        <strain evidence="2 3">CGMCC 1.15896</strain>
    </source>
</reference>
<feature type="transmembrane region" description="Helical" evidence="1">
    <location>
        <begin position="108"/>
        <end position="137"/>
    </location>
</feature>
<keyword evidence="1" id="KW-0812">Transmembrane</keyword>